<keyword evidence="2" id="KW-1185">Reference proteome</keyword>
<reference evidence="1" key="1">
    <citation type="submission" date="2021-08" db="EMBL/GenBank/DDBJ databases">
        <title>The first chromosome-level gecko genome reveals the dynamic sex chromosomes of Neotropical dwarf geckos (Sphaerodactylidae: Sphaerodactylus).</title>
        <authorList>
            <person name="Pinto B.J."/>
            <person name="Keating S.E."/>
            <person name="Gamble T."/>
        </authorList>
    </citation>
    <scope>NUCLEOTIDE SEQUENCE</scope>
    <source>
        <strain evidence="1">TG3544</strain>
    </source>
</reference>
<evidence type="ECO:0000313" key="1">
    <source>
        <dbReference type="EMBL" id="KAH8002847.1"/>
    </source>
</evidence>
<organism evidence="1 2">
    <name type="scientific">Sphaerodactylus townsendi</name>
    <dbReference type="NCBI Taxonomy" id="933632"/>
    <lineage>
        <taxon>Eukaryota</taxon>
        <taxon>Metazoa</taxon>
        <taxon>Chordata</taxon>
        <taxon>Craniata</taxon>
        <taxon>Vertebrata</taxon>
        <taxon>Euteleostomi</taxon>
        <taxon>Lepidosauria</taxon>
        <taxon>Squamata</taxon>
        <taxon>Bifurcata</taxon>
        <taxon>Gekkota</taxon>
        <taxon>Sphaerodactylidae</taxon>
        <taxon>Sphaerodactylus</taxon>
    </lineage>
</organism>
<dbReference type="EMBL" id="CM037622">
    <property type="protein sequence ID" value="KAH8002847.1"/>
    <property type="molecule type" value="Genomic_DNA"/>
</dbReference>
<name>A0ACB8FDB5_9SAUR</name>
<comment type="caution">
    <text evidence="1">The sequence shown here is derived from an EMBL/GenBank/DDBJ whole genome shotgun (WGS) entry which is preliminary data.</text>
</comment>
<protein>
    <submittedName>
        <fullName evidence="1">Uncharacterized protein</fullName>
    </submittedName>
</protein>
<sequence>MRRRLKSVIHADDLNFIGELHAHEEVIGEPLIGRGPAKPNEVLEEDFIQSVENLWDLLLDSRTQQLPLKRAVFHMNLKEGGLSVPDPALLFTSRFVASNLMRSSGDQLKWALFSSTWQENRWMRAWSECSSVKPRRTQEALQGLPDYLRELTCQLNTYAITPVTILGAQQPTKGTPAGCLYKAILEDHYLQPYRQALQAKPDTPTYLVDPDEPKYRSRWFTDTRLPKSLHEVRWRAYHRVMQVAGTEKWRPDGERLCSRPGCADRTLGPVPTETVEHMVLGCPTSKQLYVR</sequence>
<dbReference type="Proteomes" id="UP000827872">
    <property type="component" value="Linkage Group LG09"/>
</dbReference>
<gene>
    <name evidence="1" type="ORF">K3G42_001616</name>
</gene>
<accession>A0ACB8FDB5</accession>
<evidence type="ECO:0000313" key="2">
    <source>
        <dbReference type="Proteomes" id="UP000827872"/>
    </source>
</evidence>
<proteinExistence type="predicted"/>